<comment type="caution">
    <text evidence="8">The sequence shown here is derived from an EMBL/GenBank/DDBJ whole genome shotgun (WGS) entry which is preliminary data.</text>
</comment>
<evidence type="ECO:0000256" key="1">
    <source>
        <dbReference type="ARBA" id="ARBA00004953"/>
    </source>
</evidence>
<name>A0AA41R115_9BACT</name>
<evidence type="ECO:0000259" key="7">
    <source>
        <dbReference type="Pfam" id="PF02570"/>
    </source>
</evidence>
<dbReference type="EMBL" id="JALJRB010000004">
    <property type="protein sequence ID" value="MCJ8499938.1"/>
    <property type="molecule type" value="Genomic_DNA"/>
</dbReference>
<dbReference type="EC" id="5.4.99.61" evidence="8"/>
<feature type="domain" description="Cobalamin biosynthesis precorrin-8X methylmutase CobH/CbiC" evidence="7">
    <location>
        <begin position="20"/>
        <end position="217"/>
    </location>
</feature>
<keyword evidence="9" id="KW-1185">Reference proteome</keyword>
<dbReference type="GO" id="GO:0016993">
    <property type="term" value="F:precorrin-8X methylmutase activity"/>
    <property type="evidence" value="ECO:0007669"/>
    <property type="project" value="UniProtKB-EC"/>
</dbReference>
<dbReference type="Proteomes" id="UP001165427">
    <property type="component" value="Unassembled WGS sequence"/>
</dbReference>
<evidence type="ECO:0000256" key="5">
    <source>
        <dbReference type="ARBA" id="ARBA00023235"/>
    </source>
</evidence>
<dbReference type="RefSeq" id="WP_246903632.1">
    <property type="nucleotide sequence ID" value="NZ_JALJRB010000004.1"/>
</dbReference>
<dbReference type="Gene3D" id="3.40.50.1400">
    <property type="match status" value="1"/>
</dbReference>
<dbReference type="Pfam" id="PF02570">
    <property type="entry name" value="CbiC"/>
    <property type="match status" value="1"/>
</dbReference>
<dbReference type="AlphaFoldDB" id="A0AA41R115"/>
<accession>A0AA41R115</accession>
<keyword evidence="3" id="KW-0169">Cobalamin biosynthesis</keyword>
<evidence type="ECO:0000256" key="4">
    <source>
        <dbReference type="ARBA" id="ARBA00022723"/>
    </source>
</evidence>
<keyword evidence="4" id="KW-0479">Metal-binding</keyword>
<evidence type="ECO:0000256" key="3">
    <source>
        <dbReference type="ARBA" id="ARBA00022573"/>
    </source>
</evidence>
<dbReference type="InterPro" id="IPR002762">
    <property type="entry name" value="CbiX-like"/>
</dbReference>
<gene>
    <name evidence="8" type="ORF">MRX98_05080</name>
</gene>
<keyword evidence="5 8" id="KW-0413">Isomerase</keyword>
<organism evidence="8 9">
    <name type="scientific">Desulfatitalea alkaliphila</name>
    <dbReference type="NCBI Taxonomy" id="2929485"/>
    <lineage>
        <taxon>Bacteria</taxon>
        <taxon>Pseudomonadati</taxon>
        <taxon>Thermodesulfobacteriota</taxon>
        <taxon>Desulfobacteria</taxon>
        <taxon>Desulfobacterales</taxon>
        <taxon>Desulfosarcinaceae</taxon>
        <taxon>Desulfatitalea</taxon>
    </lineage>
</organism>
<evidence type="ECO:0000313" key="8">
    <source>
        <dbReference type="EMBL" id="MCJ8499938.1"/>
    </source>
</evidence>
<dbReference type="PANTHER" id="PTHR43588:SF1">
    <property type="entry name" value="COBALT-PRECORRIN-8 METHYLMUTASE"/>
    <property type="match status" value="1"/>
</dbReference>
<dbReference type="PANTHER" id="PTHR43588">
    <property type="entry name" value="COBALT-PRECORRIN-8 METHYLMUTASE"/>
    <property type="match status" value="1"/>
</dbReference>
<protein>
    <submittedName>
        <fullName evidence="8">Precorrin-8X methylmutase</fullName>
        <ecNumber evidence="8">5.4.99.61</ecNumber>
    </submittedName>
</protein>
<keyword evidence="6" id="KW-0456">Lyase</keyword>
<evidence type="ECO:0000256" key="2">
    <source>
        <dbReference type="ARBA" id="ARBA00009774"/>
    </source>
</evidence>
<reference evidence="8" key="1">
    <citation type="submission" date="2022-04" db="EMBL/GenBank/DDBJ databases">
        <title>Desulfatitalea alkaliphila sp. nov., a novel anaerobic sulfate-reducing bacterium isolated from terrestrial mud volcano, Taman Peninsula, Russia.</title>
        <authorList>
            <person name="Khomyakova M.A."/>
            <person name="Merkel A.Y."/>
            <person name="Slobodkin A.I."/>
        </authorList>
    </citation>
    <scope>NUCLEOTIDE SEQUENCE</scope>
    <source>
        <strain evidence="8">M08but</strain>
    </source>
</reference>
<dbReference type="Gene3D" id="3.40.50.10230">
    <property type="entry name" value="Cobalamin biosynthesis CobH/CbiC, precorrin-8X methylmutase"/>
    <property type="match status" value="1"/>
</dbReference>
<dbReference type="GO" id="GO:0046872">
    <property type="term" value="F:metal ion binding"/>
    <property type="evidence" value="ECO:0007669"/>
    <property type="project" value="UniProtKB-KW"/>
</dbReference>
<dbReference type="GO" id="GO:0009236">
    <property type="term" value="P:cobalamin biosynthetic process"/>
    <property type="evidence" value="ECO:0007669"/>
    <property type="project" value="UniProtKB-KW"/>
</dbReference>
<comment type="pathway">
    <text evidence="1">Cofactor biosynthesis; adenosylcobalamin biosynthesis.</text>
</comment>
<dbReference type="InterPro" id="IPR036588">
    <property type="entry name" value="CobH/CbiC_sf"/>
</dbReference>
<evidence type="ECO:0000313" key="9">
    <source>
        <dbReference type="Proteomes" id="UP001165427"/>
    </source>
</evidence>
<proteinExistence type="inferred from homology"/>
<sequence>MPPKPLIHNLLFHPIDGPTIEQHSFDAIDREAPAHDFTAAQWPVVRRMIHTTADFGLIEAVRFSDDAVTAGCKALGEGRPIYTDAQMIRSGISTVRLRAVNQGYDRTRIHCHVADPDVAAAARESGLPRAVAAIRKARGMLDGAIVAVGNSPTALLELNRMIIEEGVRPALVIGMPVGFVHVVESKEELMGLDLPWIVVRGRRGGSPLAVSVIHALCVLAEAERTEAACDAAAAADDFDAVILLGHGSRVPDAGQSMQRVAAALQEAGRYPRVACCNMSRLGPHFEETFTAMVRQGARQVLVLPYFLHDGLHIRLDIPAMMQAAAAQHPDVGLVFGPNLGFDPLLVELVERRIAQSRGLADVRQLRLPEEDDYPVPPGQCAFVAMPPEEAQRWKSKQS</sequence>
<dbReference type="SUPFAM" id="SSF53800">
    <property type="entry name" value="Chelatase"/>
    <property type="match status" value="1"/>
</dbReference>
<dbReference type="GO" id="GO:0016829">
    <property type="term" value="F:lyase activity"/>
    <property type="evidence" value="ECO:0007669"/>
    <property type="project" value="UniProtKB-KW"/>
</dbReference>
<comment type="similarity">
    <text evidence="2">Belongs to the CobH/CbiC family.</text>
</comment>
<dbReference type="InterPro" id="IPR003722">
    <property type="entry name" value="Cbl_synth_CobH/CbiC"/>
</dbReference>
<dbReference type="Pfam" id="PF01903">
    <property type="entry name" value="CbiX"/>
    <property type="match status" value="1"/>
</dbReference>
<dbReference type="SUPFAM" id="SSF63965">
    <property type="entry name" value="Precorrin-8X methylmutase CbiC/CobH"/>
    <property type="match status" value="1"/>
</dbReference>
<evidence type="ECO:0000256" key="6">
    <source>
        <dbReference type="ARBA" id="ARBA00023239"/>
    </source>
</evidence>